<dbReference type="EMBL" id="FOLO01000004">
    <property type="protein sequence ID" value="SFC09386.1"/>
    <property type="molecule type" value="Genomic_DNA"/>
</dbReference>
<name>A0A1I1GD42_9GAMM</name>
<evidence type="ECO:0000313" key="2">
    <source>
        <dbReference type="EMBL" id="SFC09386.1"/>
    </source>
</evidence>
<protein>
    <submittedName>
        <fullName evidence="2">Uncharacterized protein</fullName>
    </submittedName>
</protein>
<proteinExistence type="predicted"/>
<dbReference type="RefSeq" id="WP_091980534.1">
    <property type="nucleotide sequence ID" value="NZ_FOLO01000004.1"/>
</dbReference>
<sequence length="77" mass="8345">MKYRDSWTAPLIREGKKKISGGAARNVRISKSGGMDSIITDTLNYALNKANAKSDDLTVPTPQTTSVLTENQTPAIH</sequence>
<keyword evidence="3" id="KW-1185">Reference proteome</keyword>
<feature type="region of interest" description="Disordered" evidence="1">
    <location>
        <begin position="55"/>
        <end position="77"/>
    </location>
</feature>
<dbReference type="OrthoDB" id="6402885at2"/>
<gene>
    <name evidence="2" type="ORF">SAMN02745724_00907</name>
</gene>
<organism evidence="2 3">
    <name type="scientific">Pseudoalteromonas denitrificans DSM 6059</name>
    <dbReference type="NCBI Taxonomy" id="1123010"/>
    <lineage>
        <taxon>Bacteria</taxon>
        <taxon>Pseudomonadati</taxon>
        <taxon>Pseudomonadota</taxon>
        <taxon>Gammaproteobacteria</taxon>
        <taxon>Alteromonadales</taxon>
        <taxon>Pseudoalteromonadaceae</taxon>
        <taxon>Pseudoalteromonas</taxon>
    </lineage>
</organism>
<evidence type="ECO:0000256" key="1">
    <source>
        <dbReference type="SAM" id="MobiDB-lite"/>
    </source>
</evidence>
<dbReference type="Proteomes" id="UP000198862">
    <property type="component" value="Unassembled WGS sequence"/>
</dbReference>
<feature type="compositionally biased region" description="Polar residues" evidence="1">
    <location>
        <begin position="60"/>
        <end position="77"/>
    </location>
</feature>
<dbReference type="STRING" id="1123010.SAMN02745724_00907"/>
<dbReference type="AlphaFoldDB" id="A0A1I1GD42"/>
<reference evidence="2 3" key="1">
    <citation type="submission" date="2016-10" db="EMBL/GenBank/DDBJ databases">
        <authorList>
            <person name="de Groot N.N."/>
        </authorList>
    </citation>
    <scope>NUCLEOTIDE SEQUENCE [LARGE SCALE GENOMIC DNA]</scope>
    <source>
        <strain evidence="2 3">DSM 6059</strain>
    </source>
</reference>
<accession>A0A1I1GD42</accession>
<evidence type="ECO:0000313" key="3">
    <source>
        <dbReference type="Proteomes" id="UP000198862"/>
    </source>
</evidence>